<proteinExistence type="predicted"/>
<accession>A0ABT9Y6U4</accession>
<dbReference type="Proteomes" id="UP001239167">
    <property type="component" value="Unassembled WGS sequence"/>
</dbReference>
<evidence type="ECO:0000313" key="1">
    <source>
        <dbReference type="EMBL" id="MDQ0203368.1"/>
    </source>
</evidence>
<comment type="caution">
    <text evidence="1">The sequence shown here is derived from an EMBL/GenBank/DDBJ whole genome shotgun (WGS) entry which is preliminary data.</text>
</comment>
<dbReference type="EMBL" id="JAUSUE010000005">
    <property type="protein sequence ID" value="MDQ0203368.1"/>
    <property type="molecule type" value="Genomic_DNA"/>
</dbReference>
<name>A0ABT9Y6U4_9FIRM</name>
<dbReference type="RefSeq" id="WP_307223404.1">
    <property type="nucleotide sequence ID" value="NZ_CP116940.1"/>
</dbReference>
<keyword evidence="2" id="KW-1185">Reference proteome</keyword>
<sequence>MNMLSRQYMVAFSQDVSWGKHQNSDHAGDDSDVSASIIISTEGVRY</sequence>
<gene>
    <name evidence="1" type="ORF">J2S01_001084</name>
</gene>
<protein>
    <submittedName>
        <fullName evidence="1">Uncharacterized protein</fullName>
    </submittedName>
</protein>
<reference evidence="1 2" key="1">
    <citation type="submission" date="2023-07" db="EMBL/GenBank/DDBJ databases">
        <title>Genomic Encyclopedia of Type Strains, Phase IV (KMG-IV): sequencing the most valuable type-strain genomes for metagenomic binning, comparative biology and taxonomic classification.</title>
        <authorList>
            <person name="Goeker M."/>
        </authorList>
    </citation>
    <scope>NUCLEOTIDE SEQUENCE [LARGE SCALE GENOMIC DNA]</scope>
    <source>
        <strain evidence="1 2">DSM 16980</strain>
    </source>
</reference>
<evidence type="ECO:0000313" key="2">
    <source>
        <dbReference type="Proteomes" id="UP001239167"/>
    </source>
</evidence>
<organism evidence="1 2">
    <name type="scientific">Pectinatus haikarae</name>
    <dbReference type="NCBI Taxonomy" id="349096"/>
    <lineage>
        <taxon>Bacteria</taxon>
        <taxon>Bacillati</taxon>
        <taxon>Bacillota</taxon>
        <taxon>Negativicutes</taxon>
        <taxon>Selenomonadales</taxon>
        <taxon>Selenomonadaceae</taxon>
        <taxon>Pectinatus</taxon>
    </lineage>
</organism>